<keyword evidence="2" id="KW-0808">Transferase</keyword>
<dbReference type="InterPro" id="IPR050644">
    <property type="entry name" value="PG_Glycine_Bridge_Synth"/>
</dbReference>
<protein>
    <recommendedName>
        <fullName evidence="9">BioF2-like acetyltransferase domain-containing protein</fullName>
    </recommendedName>
</protein>
<dbReference type="PANTHER" id="PTHR36174:SF1">
    <property type="entry name" value="LIPID II:GLYCINE GLYCYLTRANSFERASE"/>
    <property type="match status" value="1"/>
</dbReference>
<dbReference type="SUPFAM" id="SSF55729">
    <property type="entry name" value="Acyl-CoA N-acyltransferases (Nat)"/>
    <property type="match status" value="2"/>
</dbReference>
<sequence>MQIEYDIEKDKWNQFVADNSSPASFLQSWQWGEFQKSLGLKIHRLGVAGESGELIAVAQAIVRPLHLGKTYLEITKGPVAKRLATGYLQLDLIIEELKRIGEKEKSIMIRINPPYEDLKLFANRYSLIAPAILLRQTEPNDTVLVDLTKSEDELLSSMHEKSRYNIRLAIKKGVRVAEKTTDRSAFDKFLELIEETAKRDGITVWPRERFEKFRQQFMIHNSPQPSLTLREGVPPLNLREGGGELLNSDQPRAILLTGSFEGKILAAAIVMLFGDSGTYLYAASSAEQRNANVPSLVLWEAIRAAKMAGKKNYDMWGIAPAGSDESHSWAGITRFKTRYIKAGETGMEKHYTGTWDLILDKTYHNVFKLGKILKKIIK</sequence>
<evidence type="ECO:0000256" key="4">
    <source>
        <dbReference type="ARBA" id="ARBA00022984"/>
    </source>
</evidence>
<dbReference type="Gene3D" id="3.40.630.30">
    <property type="match status" value="2"/>
</dbReference>
<dbReference type="PROSITE" id="PS51191">
    <property type="entry name" value="FEMABX"/>
    <property type="match status" value="1"/>
</dbReference>
<evidence type="ECO:0008006" key="9">
    <source>
        <dbReference type="Google" id="ProtNLM"/>
    </source>
</evidence>
<keyword evidence="3" id="KW-0133">Cell shape</keyword>
<proteinExistence type="inferred from homology"/>
<dbReference type="Proteomes" id="UP000176864">
    <property type="component" value="Unassembled WGS sequence"/>
</dbReference>
<dbReference type="GO" id="GO:0016755">
    <property type="term" value="F:aminoacyltransferase activity"/>
    <property type="evidence" value="ECO:0007669"/>
    <property type="project" value="InterPro"/>
</dbReference>
<evidence type="ECO:0000256" key="5">
    <source>
        <dbReference type="ARBA" id="ARBA00023315"/>
    </source>
</evidence>
<evidence type="ECO:0000313" key="8">
    <source>
        <dbReference type="Proteomes" id="UP000176864"/>
    </source>
</evidence>
<comment type="caution">
    <text evidence="7">The sequence shown here is derived from an EMBL/GenBank/DDBJ whole genome shotgun (WGS) entry which is preliminary data.</text>
</comment>
<name>A0A1F5NJF3_9BACT</name>
<evidence type="ECO:0000256" key="6">
    <source>
        <dbReference type="ARBA" id="ARBA00023316"/>
    </source>
</evidence>
<evidence type="ECO:0000256" key="3">
    <source>
        <dbReference type="ARBA" id="ARBA00022960"/>
    </source>
</evidence>
<dbReference type="GO" id="GO:0071555">
    <property type="term" value="P:cell wall organization"/>
    <property type="evidence" value="ECO:0007669"/>
    <property type="project" value="UniProtKB-KW"/>
</dbReference>
<dbReference type="PANTHER" id="PTHR36174">
    <property type="entry name" value="LIPID II:GLYCINE GLYCYLTRANSFERASE"/>
    <property type="match status" value="1"/>
</dbReference>
<comment type="similarity">
    <text evidence="1">Belongs to the FemABX family.</text>
</comment>
<reference evidence="7 8" key="1">
    <citation type="journal article" date="2016" name="Nat. Commun.">
        <title>Thousands of microbial genomes shed light on interconnected biogeochemical processes in an aquifer system.</title>
        <authorList>
            <person name="Anantharaman K."/>
            <person name="Brown C.T."/>
            <person name="Hug L.A."/>
            <person name="Sharon I."/>
            <person name="Castelle C.J."/>
            <person name="Probst A.J."/>
            <person name="Thomas B.C."/>
            <person name="Singh A."/>
            <person name="Wilkins M.J."/>
            <person name="Karaoz U."/>
            <person name="Brodie E.L."/>
            <person name="Williams K.H."/>
            <person name="Hubbard S.S."/>
            <person name="Banfield J.F."/>
        </authorList>
    </citation>
    <scope>NUCLEOTIDE SEQUENCE [LARGE SCALE GENOMIC DNA]</scope>
</reference>
<organism evidence="7 8">
    <name type="scientific">Candidatus Doudnabacteria bacterium RIFCSPHIGHO2_01_FULL_46_14</name>
    <dbReference type="NCBI Taxonomy" id="1817824"/>
    <lineage>
        <taxon>Bacteria</taxon>
        <taxon>Candidatus Doudnaibacteriota</taxon>
    </lineage>
</organism>
<dbReference type="AlphaFoldDB" id="A0A1F5NJF3"/>
<gene>
    <name evidence="7" type="ORF">A2751_02230</name>
</gene>
<dbReference type="InterPro" id="IPR003447">
    <property type="entry name" value="FEMABX"/>
</dbReference>
<keyword evidence="5" id="KW-0012">Acyltransferase</keyword>
<keyword evidence="4" id="KW-0573">Peptidoglycan synthesis</keyword>
<dbReference type="STRING" id="1817824.A2751_02230"/>
<evidence type="ECO:0000256" key="2">
    <source>
        <dbReference type="ARBA" id="ARBA00022679"/>
    </source>
</evidence>
<dbReference type="EMBL" id="MFEK01000016">
    <property type="protein sequence ID" value="OGE77841.1"/>
    <property type="molecule type" value="Genomic_DNA"/>
</dbReference>
<dbReference type="Pfam" id="PF02388">
    <property type="entry name" value="FemAB"/>
    <property type="match status" value="3"/>
</dbReference>
<accession>A0A1F5NJF3</accession>
<keyword evidence="6" id="KW-0961">Cell wall biogenesis/degradation</keyword>
<dbReference type="InterPro" id="IPR016181">
    <property type="entry name" value="Acyl_CoA_acyltransferase"/>
</dbReference>
<evidence type="ECO:0000256" key="1">
    <source>
        <dbReference type="ARBA" id="ARBA00009943"/>
    </source>
</evidence>
<evidence type="ECO:0000313" key="7">
    <source>
        <dbReference type="EMBL" id="OGE77841.1"/>
    </source>
</evidence>
<dbReference type="GO" id="GO:0008360">
    <property type="term" value="P:regulation of cell shape"/>
    <property type="evidence" value="ECO:0007669"/>
    <property type="project" value="UniProtKB-KW"/>
</dbReference>
<dbReference type="GO" id="GO:0009252">
    <property type="term" value="P:peptidoglycan biosynthetic process"/>
    <property type="evidence" value="ECO:0007669"/>
    <property type="project" value="UniProtKB-KW"/>
</dbReference>